<evidence type="ECO:0000313" key="2">
    <source>
        <dbReference type="Proteomes" id="UP001064048"/>
    </source>
</evidence>
<protein>
    <submittedName>
        <fullName evidence="1">Uncharacterized protein</fullName>
    </submittedName>
</protein>
<keyword evidence="2" id="KW-1185">Reference proteome</keyword>
<accession>A0ACC0K0K9</accession>
<sequence length="167" mass="18987">MWDYASRPTLLTLPLTGHHSRARSHCPAIFKCLTEKETKSLTTVKFKNMLPQAYYSSKSLWYIVVERLDKSIFLDSTVPGWNFGLLMSVDSMDAYYGCLWDGTLLDVAVTLCTRRDEDDCTYASGVRTLLACRSRLHANNGEDIQRDATGACAARDYYRPSLTQYVF</sequence>
<dbReference type="EMBL" id="CM046131">
    <property type="protein sequence ID" value="KAI8429826.1"/>
    <property type="molecule type" value="Genomic_DNA"/>
</dbReference>
<dbReference type="Proteomes" id="UP001064048">
    <property type="component" value="Chromosome Z"/>
</dbReference>
<proteinExistence type="predicted"/>
<organism evidence="1 2">
    <name type="scientific">Choristoneura fumiferana</name>
    <name type="common">Spruce budworm moth</name>
    <name type="synonym">Archips fumiferana</name>
    <dbReference type="NCBI Taxonomy" id="7141"/>
    <lineage>
        <taxon>Eukaryota</taxon>
        <taxon>Metazoa</taxon>
        <taxon>Ecdysozoa</taxon>
        <taxon>Arthropoda</taxon>
        <taxon>Hexapoda</taxon>
        <taxon>Insecta</taxon>
        <taxon>Pterygota</taxon>
        <taxon>Neoptera</taxon>
        <taxon>Endopterygota</taxon>
        <taxon>Lepidoptera</taxon>
        <taxon>Glossata</taxon>
        <taxon>Ditrysia</taxon>
        <taxon>Tortricoidea</taxon>
        <taxon>Tortricidae</taxon>
        <taxon>Tortricinae</taxon>
        <taxon>Choristoneura</taxon>
    </lineage>
</organism>
<gene>
    <name evidence="1" type="ORF">MSG28_000337</name>
</gene>
<comment type="caution">
    <text evidence="1">The sequence shown here is derived from an EMBL/GenBank/DDBJ whole genome shotgun (WGS) entry which is preliminary data.</text>
</comment>
<name>A0ACC0K0K9_CHOFU</name>
<reference evidence="1 2" key="1">
    <citation type="journal article" date="2022" name="Genome Biol. Evol.">
        <title>The Spruce Budworm Genome: Reconstructing the Evolutionary History of Antifreeze Proteins.</title>
        <authorList>
            <person name="Beliveau C."/>
            <person name="Gagne P."/>
            <person name="Picq S."/>
            <person name="Vernygora O."/>
            <person name="Keeling C.I."/>
            <person name="Pinkney K."/>
            <person name="Doucet D."/>
            <person name="Wen F."/>
            <person name="Johnston J.S."/>
            <person name="Maaroufi H."/>
            <person name="Boyle B."/>
            <person name="Laroche J."/>
            <person name="Dewar K."/>
            <person name="Juretic N."/>
            <person name="Blackburn G."/>
            <person name="Nisole A."/>
            <person name="Brunet B."/>
            <person name="Brandao M."/>
            <person name="Lumley L."/>
            <person name="Duan J."/>
            <person name="Quan G."/>
            <person name="Lucarotti C.J."/>
            <person name="Roe A.D."/>
            <person name="Sperling F.A.H."/>
            <person name="Levesque R.C."/>
            <person name="Cusson M."/>
        </authorList>
    </citation>
    <scope>NUCLEOTIDE SEQUENCE [LARGE SCALE GENOMIC DNA]</scope>
    <source>
        <strain evidence="1">Glfc:IPQL:Cfum</strain>
    </source>
</reference>
<evidence type="ECO:0000313" key="1">
    <source>
        <dbReference type="EMBL" id="KAI8429826.1"/>
    </source>
</evidence>